<dbReference type="RefSeq" id="WP_183386155.1">
    <property type="nucleotide sequence ID" value="NZ_JACHXM010000002.1"/>
</dbReference>
<reference evidence="8 9" key="1">
    <citation type="submission" date="2020-08" db="EMBL/GenBank/DDBJ databases">
        <title>Genomic Encyclopedia of Type Strains, Phase III (KMG-III): the genomes of soil and plant-associated and newly described type strains.</title>
        <authorList>
            <person name="Whitman W."/>
        </authorList>
    </citation>
    <scope>NUCLEOTIDE SEQUENCE [LARGE SCALE GENOMIC DNA]</scope>
    <source>
        <strain evidence="8 9">CECT 5995</strain>
    </source>
</reference>
<dbReference type="InterPro" id="IPR036422">
    <property type="entry name" value="RuBisCO_lsu_N_sf"/>
</dbReference>
<dbReference type="SFLD" id="SFLDS00014">
    <property type="entry name" value="RuBisCO"/>
    <property type="match status" value="1"/>
</dbReference>
<dbReference type="SFLD" id="SFLDG00301">
    <property type="entry name" value="RuBisCO-like_proteins"/>
    <property type="match status" value="1"/>
</dbReference>
<evidence type="ECO:0000259" key="7">
    <source>
        <dbReference type="Pfam" id="PF02788"/>
    </source>
</evidence>
<comment type="similarity">
    <text evidence="4">Belongs to the RuBisCO large chain family.</text>
</comment>
<dbReference type="InterPro" id="IPR017443">
    <property type="entry name" value="RuBisCO_lsu_fd_N"/>
</dbReference>
<dbReference type="Pfam" id="PF00016">
    <property type="entry name" value="RuBisCO_large"/>
    <property type="match status" value="1"/>
</dbReference>
<evidence type="ECO:0000256" key="4">
    <source>
        <dbReference type="RuleBase" id="RU003834"/>
    </source>
</evidence>
<evidence type="ECO:0000256" key="5">
    <source>
        <dbReference type="SAM" id="MobiDB-lite"/>
    </source>
</evidence>
<organism evidence="8 9">
    <name type="scientific">Halomonas organivorans</name>
    <dbReference type="NCBI Taxonomy" id="257772"/>
    <lineage>
        <taxon>Bacteria</taxon>
        <taxon>Pseudomonadati</taxon>
        <taxon>Pseudomonadota</taxon>
        <taxon>Gammaproteobacteria</taxon>
        <taxon>Oceanospirillales</taxon>
        <taxon>Halomonadaceae</taxon>
        <taxon>Halomonas</taxon>
    </lineage>
</organism>
<dbReference type="InterPro" id="IPR036376">
    <property type="entry name" value="RuBisCO_lsu_C_sf"/>
</dbReference>
<dbReference type="GO" id="GO:0000287">
    <property type="term" value="F:magnesium ion binding"/>
    <property type="evidence" value="ECO:0007669"/>
    <property type="project" value="InterPro"/>
</dbReference>
<dbReference type="GO" id="GO:0015977">
    <property type="term" value="P:carbon fixation"/>
    <property type="evidence" value="ECO:0007669"/>
    <property type="project" value="InterPro"/>
</dbReference>
<dbReference type="EC" id="4.1.1.39" evidence="8"/>
<dbReference type="AlphaFoldDB" id="A0A7W5G4A4"/>
<name>A0A7W5G4A4_9GAMM</name>
<dbReference type="InterPro" id="IPR033966">
    <property type="entry name" value="RuBisCO"/>
</dbReference>
<comment type="caution">
    <text evidence="8">The sequence shown here is derived from an EMBL/GenBank/DDBJ whole genome shotgun (WGS) entry which is preliminary data.</text>
</comment>
<accession>A0A7W5G4A4</accession>
<dbReference type="Gene3D" id="3.20.20.110">
    <property type="entry name" value="Ribulose bisphosphate carboxylase, large subunit, C-terminal domain"/>
    <property type="match status" value="1"/>
</dbReference>
<dbReference type="Proteomes" id="UP000525987">
    <property type="component" value="Unassembled WGS sequence"/>
</dbReference>
<dbReference type="Pfam" id="PF02788">
    <property type="entry name" value="RuBisCO_large_N"/>
    <property type="match status" value="1"/>
</dbReference>
<dbReference type="PANTHER" id="PTHR42704">
    <property type="entry name" value="RIBULOSE BISPHOSPHATE CARBOXYLASE"/>
    <property type="match status" value="1"/>
</dbReference>
<feature type="domain" description="Ribulose bisphosphate carboxylase large subunit ferrodoxin-like N-terminal" evidence="7">
    <location>
        <begin position="14"/>
        <end position="126"/>
    </location>
</feature>
<evidence type="ECO:0000259" key="6">
    <source>
        <dbReference type="Pfam" id="PF00016"/>
    </source>
</evidence>
<evidence type="ECO:0000256" key="2">
    <source>
        <dbReference type="ARBA" id="ARBA00022723"/>
    </source>
</evidence>
<dbReference type="InterPro" id="IPR000685">
    <property type="entry name" value="RuBisCO_lsu_C"/>
</dbReference>
<evidence type="ECO:0000313" key="9">
    <source>
        <dbReference type="Proteomes" id="UP000525987"/>
    </source>
</evidence>
<dbReference type="SUPFAM" id="SSF51649">
    <property type="entry name" value="RuBisCo, C-terminal domain"/>
    <property type="match status" value="1"/>
</dbReference>
<keyword evidence="2" id="KW-0479">Metal-binding</keyword>
<feature type="domain" description="Ribulose bisphosphate carboxylase large subunit C-terminal" evidence="6">
    <location>
        <begin position="138"/>
        <end position="420"/>
    </location>
</feature>
<dbReference type="EMBL" id="JACHXM010000002">
    <property type="protein sequence ID" value="MBB3139730.1"/>
    <property type="molecule type" value="Genomic_DNA"/>
</dbReference>
<proteinExistence type="inferred from homology"/>
<gene>
    <name evidence="8" type="ORF">FHR96_000577</name>
</gene>
<dbReference type="SUPFAM" id="SSF54966">
    <property type="entry name" value="RuBisCO, large subunit, small (N-terminal) domain"/>
    <property type="match status" value="1"/>
</dbReference>
<keyword evidence="9" id="KW-1185">Reference proteome</keyword>
<dbReference type="CDD" id="cd08207">
    <property type="entry name" value="RLP_NonPhot"/>
    <property type="match status" value="1"/>
</dbReference>
<evidence type="ECO:0000256" key="1">
    <source>
        <dbReference type="ARBA" id="ARBA00001946"/>
    </source>
</evidence>
<dbReference type="GO" id="GO:0016984">
    <property type="term" value="F:ribulose-bisphosphate carboxylase activity"/>
    <property type="evidence" value="ECO:0007669"/>
    <property type="project" value="UniProtKB-EC"/>
</dbReference>
<dbReference type="PROSITE" id="PS00157">
    <property type="entry name" value="RUBISCO_LARGE"/>
    <property type="match status" value="1"/>
</dbReference>
<dbReference type="InterPro" id="IPR020878">
    <property type="entry name" value="RuBisCo_large_chain_AS"/>
</dbReference>
<dbReference type="PANTHER" id="PTHR42704:SF17">
    <property type="entry name" value="RIBULOSE BISPHOSPHATE CARBOXYLASE LARGE CHAIN"/>
    <property type="match status" value="1"/>
</dbReference>
<evidence type="ECO:0000313" key="8">
    <source>
        <dbReference type="EMBL" id="MBB3139730.1"/>
    </source>
</evidence>
<evidence type="ECO:0000256" key="3">
    <source>
        <dbReference type="ARBA" id="ARBA00022842"/>
    </source>
</evidence>
<feature type="region of interest" description="Disordered" evidence="5">
    <location>
        <begin position="55"/>
        <end position="78"/>
    </location>
</feature>
<dbReference type="Gene3D" id="3.30.70.150">
    <property type="entry name" value="RuBisCO large subunit, N-terminal domain"/>
    <property type="match status" value="1"/>
</dbReference>
<protein>
    <submittedName>
        <fullName evidence="8">Ribulose-bisphosphate carboxylase large chain</fullName>
        <ecNumber evidence="8">4.1.1.39</ecNumber>
    </submittedName>
</protein>
<keyword evidence="8" id="KW-0456">Lyase</keyword>
<sequence length="422" mass="45652">MSDRIRAHYLIETPYSLERAAEVMAGEQSCGTFTRLAGETDELREQHGARVEHIKPLESVEAPSLPTPAPPAGSGRPRYRRARVTLSWPLANLGPSLPTLVATVAGNLFELKEFSALKLLDLELPAPFAAAYPGPQFGIAGTRELTGIAERPLIGTIIKPSVGLSPSATAEVVRELVEGGIDFIKDDELQANGPHNPLKARVDAVMPVIREHAERTGRRVMYAFNITGDLDEMREHHDYVVAAGGSCVMAALNAVGLAGVTHLRRHCQVALHGHRAGWGMFSRSPHLGMSFVAYQKLWRLAGVDHIHVNGLRNKFSEEDASVIASARTCLTPMFAPPSPGCEVMPVFSSGQTADQAVDTYRALDSTDLIFCAGGGIMAHPDGIGAGVHSLRQAWEAAVAGIELDDYAREHRQLARALETFRR</sequence>
<keyword evidence="3" id="KW-0460">Magnesium</keyword>
<comment type="cofactor">
    <cofactor evidence="1">
        <name>Mg(2+)</name>
        <dbReference type="ChEBI" id="CHEBI:18420"/>
    </cofactor>
</comment>